<feature type="domain" description="Chitin-binding type-4" evidence="2">
    <location>
        <begin position="24"/>
        <end position="212"/>
    </location>
</feature>
<comment type="caution">
    <text evidence="3">The sequence shown here is derived from an EMBL/GenBank/DDBJ whole genome shotgun (WGS) entry which is preliminary data.</text>
</comment>
<gene>
    <name evidence="3" type="ORF">EGW08_019736</name>
</gene>
<dbReference type="EMBL" id="RQTK01001060">
    <property type="protein sequence ID" value="RUS72508.1"/>
    <property type="molecule type" value="Genomic_DNA"/>
</dbReference>
<keyword evidence="4" id="KW-1185">Reference proteome</keyword>
<name>A0A3S0ZPV8_ELYCH</name>
<organism evidence="3 4">
    <name type="scientific">Elysia chlorotica</name>
    <name type="common">Eastern emerald elysia</name>
    <name type="synonym">Sea slug</name>
    <dbReference type="NCBI Taxonomy" id="188477"/>
    <lineage>
        <taxon>Eukaryota</taxon>
        <taxon>Metazoa</taxon>
        <taxon>Spiralia</taxon>
        <taxon>Lophotrochozoa</taxon>
        <taxon>Mollusca</taxon>
        <taxon>Gastropoda</taxon>
        <taxon>Heterobranchia</taxon>
        <taxon>Euthyneura</taxon>
        <taxon>Panpulmonata</taxon>
        <taxon>Sacoglossa</taxon>
        <taxon>Placobranchoidea</taxon>
        <taxon>Plakobranchidae</taxon>
        <taxon>Elysia</taxon>
    </lineage>
</organism>
<protein>
    <recommendedName>
        <fullName evidence="2">Chitin-binding type-4 domain-containing protein</fullName>
    </recommendedName>
</protein>
<dbReference type="OrthoDB" id="64893at2759"/>
<sequence>MTLSVFFTSSFLALLLLPAHVKGHGRLLEPPSRASLWRLGYSAPVNYNDNQLFCGGVGVQYGVNEGKCGVCGDPWNGKREHEAGGRYANGLIVRNYEVGQVINATVELTANHKGFFEFRLCPTDNPFKRVTAHCLQKFPLVVADTGLTRFTVPSGDSYSKITVPLRLPADVRCSACLFQWQYTAGNSWGISQDGRQCVGCGNQEQFYGCADIAIGHKEVAVGKPTPKHPWFFQSEKEKEEWHFGVVRYIKDSQETVDYRSGAKRIIFTTLGLHWMNQDDSIQMITSPSILILVRFVLHWASC</sequence>
<dbReference type="Proteomes" id="UP000271974">
    <property type="component" value="Unassembled WGS sequence"/>
</dbReference>
<proteinExistence type="predicted"/>
<dbReference type="InterPro" id="IPR004302">
    <property type="entry name" value="Cellulose/chitin-bd_N"/>
</dbReference>
<evidence type="ECO:0000259" key="2">
    <source>
        <dbReference type="Pfam" id="PF03067"/>
    </source>
</evidence>
<dbReference type="PANTHER" id="PTHR21113">
    <property type="entry name" value="AGAP001705-PA"/>
    <property type="match status" value="1"/>
</dbReference>
<accession>A0A3S0ZPV8</accession>
<evidence type="ECO:0000313" key="4">
    <source>
        <dbReference type="Proteomes" id="UP000271974"/>
    </source>
</evidence>
<dbReference type="Pfam" id="PF03067">
    <property type="entry name" value="LPMO_10"/>
    <property type="match status" value="1"/>
</dbReference>
<dbReference type="AlphaFoldDB" id="A0A3S0ZPV8"/>
<dbReference type="STRING" id="188477.A0A3S0ZPV8"/>
<feature type="signal peptide" evidence="1">
    <location>
        <begin position="1"/>
        <end position="23"/>
    </location>
</feature>
<keyword evidence="1" id="KW-0732">Signal</keyword>
<evidence type="ECO:0000313" key="3">
    <source>
        <dbReference type="EMBL" id="RUS72508.1"/>
    </source>
</evidence>
<evidence type="ECO:0000256" key="1">
    <source>
        <dbReference type="SAM" id="SignalP"/>
    </source>
</evidence>
<dbReference type="PANTHER" id="PTHR21113:SF4">
    <property type="entry name" value="CHITIN-BINDING TYPE-4 DOMAIN-CONTAINING PROTEIN"/>
    <property type="match status" value="1"/>
</dbReference>
<reference evidence="3 4" key="1">
    <citation type="submission" date="2019-01" db="EMBL/GenBank/DDBJ databases">
        <title>A draft genome assembly of the solar-powered sea slug Elysia chlorotica.</title>
        <authorList>
            <person name="Cai H."/>
            <person name="Li Q."/>
            <person name="Fang X."/>
            <person name="Li J."/>
            <person name="Curtis N.E."/>
            <person name="Altenburger A."/>
            <person name="Shibata T."/>
            <person name="Feng M."/>
            <person name="Maeda T."/>
            <person name="Schwartz J.A."/>
            <person name="Shigenobu S."/>
            <person name="Lundholm N."/>
            <person name="Nishiyama T."/>
            <person name="Yang H."/>
            <person name="Hasebe M."/>
            <person name="Li S."/>
            <person name="Pierce S.K."/>
            <person name="Wang J."/>
        </authorList>
    </citation>
    <scope>NUCLEOTIDE SEQUENCE [LARGE SCALE GENOMIC DNA]</scope>
    <source>
        <strain evidence="3">EC2010</strain>
        <tissue evidence="3">Whole organism of an adult</tissue>
    </source>
</reference>
<feature type="chain" id="PRO_5018763570" description="Chitin-binding type-4 domain-containing protein" evidence="1">
    <location>
        <begin position="24"/>
        <end position="302"/>
    </location>
</feature>